<dbReference type="CDD" id="cd01448">
    <property type="entry name" value="TST_Repeat_1"/>
    <property type="match status" value="1"/>
</dbReference>
<dbReference type="PANTHER" id="PTHR11364">
    <property type="entry name" value="THIOSULFATE SULFERTANSFERASE"/>
    <property type="match status" value="1"/>
</dbReference>
<dbReference type="Pfam" id="PF00581">
    <property type="entry name" value="Rhodanese"/>
    <property type="match status" value="2"/>
</dbReference>
<feature type="domain" description="Rhodanese" evidence="3">
    <location>
        <begin position="15"/>
        <end position="134"/>
    </location>
</feature>
<dbReference type="EMBL" id="CP034465">
    <property type="protein sequence ID" value="AZP04507.1"/>
    <property type="molecule type" value="Genomic_DNA"/>
</dbReference>
<dbReference type="AlphaFoldDB" id="A0A3Q9BKG6"/>
<dbReference type="PANTHER" id="PTHR11364:SF27">
    <property type="entry name" value="SULFURTRANSFERASE"/>
    <property type="match status" value="1"/>
</dbReference>
<gene>
    <name evidence="4" type="ORF">EJN90_07605</name>
</gene>
<keyword evidence="1 4" id="KW-0808">Transferase</keyword>
<dbReference type="RefSeq" id="WP_126109991.1">
    <property type="nucleotide sequence ID" value="NZ_CP034465.1"/>
</dbReference>
<dbReference type="Gene3D" id="3.40.250.10">
    <property type="entry name" value="Rhodanese-like domain"/>
    <property type="match status" value="2"/>
</dbReference>
<dbReference type="KEGG" id="jeh:EJN90_07605"/>
<dbReference type="SMART" id="SM00450">
    <property type="entry name" value="RHOD"/>
    <property type="match status" value="2"/>
</dbReference>
<accession>A0A3Q9BKG6</accession>
<evidence type="ECO:0000313" key="5">
    <source>
        <dbReference type="Proteomes" id="UP000273326"/>
    </source>
</evidence>
<dbReference type="InterPro" id="IPR036873">
    <property type="entry name" value="Rhodanese-like_dom_sf"/>
</dbReference>
<reference evidence="5" key="1">
    <citation type="submission" date="2018-12" db="EMBL/GenBank/DDBJ databases">
        <title>Complete genome sequencing of Jeotgalibaca sp. H21T32.</title>
        <authorList>
            <person name="Bae J.-W."/>
            <person name="Lee S.-Y."/>
        </authorList>
    </citation>
    <scope>NUCLEOTIDE SEQUENCE [LARGE SCALE GENOMIC DNA]</scope>
    <source>
        <strain evidence="5">H21T32</strain>
    </source>
</reference>
<dbReference type="PROSITE" id="PS50206">
    <property type="entry name" value="RHODANESE_3"/>
    <property type="match status" value="2"/>
</dbReference>
<organism evidence="4 5">
    <name type="scientific">Jeotgalibaca ciconiae</name>
    <dbReference type="NCBI Taxonomy" id="2496265"/>
    <lineage>
        <taxon>Bacteria</taxon>
        <taxon>Bacillati</taxon>
        <taxon>Bacillota</taxon>
        <taxon>Bacilli</taxon>
        <taxon>Lactobacillales</taxon>
        <taxon>Carnobacteriaceae</taxon>
        <taxon>Jeotgalibaca</taxon>
    </lineage>
</organism>
<name>A0A3Q9BKG6_9LACT</name>
<dbReference type="GO" id="GO:0004792">
    <property type="term" value="F:thiosulfate-cyanide sulfurtransferase activity"/>
    <property type="evidence" value="ECO:0007669"/>
    <property type="project" value="InterPro"/>
</dbReference>
<keyword evidence="2" id="KW-0677">Repeat</keyword>
<dbReference type="Proteomes" id="UP000273326">
    <property type="component" value="Chromosome"/>
</dbReference>
<sequence length="278" mass="32240">MEFIVNKEWLVQQLENKLVKIVDCRFVMGEPDRGREMYRESHIPGAYYFDLEEQMSNAVEEHGGRHPLPDVEEFRKELEKVGINKETTIVAYDEGEGQYAARFWWLASYLGHDRVFVLDEGFHGWKEADYPTDNELPKKESTSFPVDIQEDMLVTHEDVKKIAESNDKLAVLIDSRSKERYLGKEEPIDKIAGRIPGSINFDWEENIREGSFKKLEVLKDRFSDIKKEEPIVVYCGSGVTATVNYLVLKWLGFSDVKLYAGSYSDWISYEENSIEKGD</sequence>
<dbReference type="PROSITE" id="PS00380">
    <property type="entry name" value="RHODANESE_1"/>
    <property type="match status" value="1"/>
</dbReference>
<evidence type="ECO:0000256" key="1">
    <source>
        <dbReference type="ARBA" id="ARBA00022679"/>
    </source>
</evidence>
<evidence type="ECO:0000256" key="2">
    <source>
        <dbReference type="ARBA" id="ARBA00022737"/>
    </source>
</evidence>
<proteinExistence type="predicted"/>
<dbReference type="InterPro" id="IPR001763">
    <property type="entry name" value="Rhodanese-like_dom"/>
</dbReference>
<dbReference type="CDD" id="cd01449">
    <property type="entry name" value="TST_Repeat_2"/>
    <property type="match status" value="1"/>
</dbReference>
<dbReference type="InterPro" id="IPR001307">
    <property type="entry name" value="Thiosulphate_STrfase_CS"/>
</dbReference>
<evidence type="ECO:0000259" key="3">
    <source>
        <dbReference type="PROSITE" id="PS50206"/>
    </source>
</evidence>
<feature type="domain" description="Rhodanese" evidence="3">
    <location>
        <begin position="166"/>
        <end position="275"/>
    </location>
</feature>
<protein>
    <submittedName>
        <fullName evidence="4">Sulfurtransferase</fullName>
    </submittedName>
</protein>
<dbReference type="InterPro" id="IPR045078">
    <property type="entry name" value="TST/MPST-like"/>
</dbReference>
<keyword evidence="5" id="KW-1185">Reference proteome</keyword>
<evidence type="ECO:0000313" key="4">
    <source>
        <dbReference type="EMBL" id="AZP04507.1"/>
    </source>
</evidence>
<dbReference type="OrthoDB" id="9770030at2"/>
<dbReference type="SUPFAM" id="SSF52821">
    <property type="entry name" value="Rhodanese/Cell cycle control phosphatase"/>
    <property type="match status" value="2"/>
</dbReference>